<gene>
    <name evidence="1" type="ORF">E2C01_017887</name>
</gene>
<accession>A0A5B7DV12</accession>
<protein>
    <submittedName>
        <fullName evidence="1">Uncharacterized protein</fullName>
    </submittedName>
</protein>
<dbReference type="EMBL" id="VSRR010001375">
    <property type="protein sequence ID" value="MPC24793.1"/>
    <property type="molecule type" value="Genomic_DNA"/>
</dbReference>
<keyword evidence="2" id="KW-1185">Reference proteome</keyword>
<organism evidence="1 2">
    <name type="scientific">Portunus trituberculatus</name>
    <name type="common">Swimming crab</name>
    <name type="synonym">Neptunus trituberculatus</name>
    <dbReference type="NCBI Taxonomy" id="210409"/>
    <lineage>
        <taxon>Eukaryota</taxon>
        <taxon>Metazoa</taxon>
        <taxon>Ecdysozoa</taxon>
        <taxon>Arthropoda</taxon>
        <taxon>Crustacea</taxon>
        <taxon>Multicrustacea</taxon>
        <taxon>Malacostraca</taxon>
        <taxon>Eumalacostraca</taxon>
        <taxon>Eucarida</taxon>
        <taxon>Decapoda</taxon>
        <taxon>Pleocyemata</taxon>
        <taxon>Brachyura</taxon>
        <taxon>Eubrachyura</taxon>
        <taxon>Portunoidea</taxon>
        <taxon>Portunidae</taxon>
        <taxon>Portuninae</taxon>
        <taxon>Portunus</taxon>
    </lineage>
</organism>
<reference evidence="1 2" key="1">
    <citation type="submission" date="2019-05" db="EMBL/GenBank/DDBJ databases">
        <title>Another draft genome of Portunus trituberculatus and its Hox gene families provides insights of decapod evolution.</title>
        <authorList>
            <person name="Jeong J.-H."/>
            <person name="Song I."/>
            <person name="Kim S."/>
            <person name="Choi T."/>
            <person name="Kim D."/>
            <person name="Ryu S."/>
            <person name="Kim W."/>
        </authorList>
    </citation>
    <scope>NUCLEOTIDE SEQUENCE [LARGE SCALE GENOMIC DNA]</scope>
    <source>
        <tissue evidence="1">Muscle</tissue>
    </source>
</reference>
<dbReference type="AlphaFoldDB" id="A0A5B7DV12"/>
<name>A0A5B7DV12_PORTR</name>
<evidence type="ECO:0000313" key="2">
    <source>
        <dbReference type="Proteomes" id="UP000324222"/>
    </source>
</evidence>
<evidence type="ECO:0000313" key="1">
    <source>
        <dbReference type="EMBL" id="MPC24793.1"/>
    </source>
</evidence>
<dbReference type="Proteomes" id="UP000324222">
    <property type="component" value="Unassembled WGS sequence"/>
</dbReference>
<sequence length="100" mass="11111">MRATNKFRGRTIRAEGERMRAANPQAGVPRDTGQRFVRQFISREAKSARNSSIGVGVWATGLVDGRVQEEMEGKRAEMFVAPLEAATFLGRAVEEELSQE</sequence>
<comment type="caution">
    <text evidence="1">The sequence shown here is derived from an EMBL/GenBank/DDBJ whole genome shotgun (WGS) entry which is preliminary data.</text>
</comment>
<proteinExistence type="predicted"/>